<dbReference type="Proteomes" id="UP000265100">
    <property type="component" value="Chromosome 19"/>
</dbReference>
<keyword evidence="3" id="KW-0808">Transferase</keyword>
<sequence length="430" mass="48408">MHCRRCVKPKRVSPNAFSKITDHGCILADSLPNISQQQLHHTPPTFWLFYLKPKLTVLHLHPLKPTFTRLGSFWLLSGRSAVMAEHMSQSELDYPFKLLEYFNGFRVSKVIFSACELGVFDLLLRSQEPLSAQHVAQELGTSLDGMERLLDALVGIEILEVEKTDGTALYSSTDVANLYLAKGSAKSLHDMIVYQSQTIYPLWNNLVDAVREGKNQNEKTFSLPAEEVFQAIYRSEEDMLKFMGLMNSSWVLDGHDVVTAFNLSGFQNVVDLGGCTGALAREMAKAYPSSTVTVFDLQQVVEVAQKHFSQENDAIVFQSGDFFTGEIPTADLYVLARIIHDWPEEKCLTLLKKIYDMCAPGGGVLLVEAMLFENRRGPIMTQLFSLNMLVQTKGRERPPSEYTHMFNKTGFKNIQVCRTGKSYDAILAIR</sequence>
<dbReference type="STRING" id="8154.ENSACLP00000017589"/>
<dbReference type="CDD" id="cd02440">
    <property type="entry name" value="AdoMet_MTases"/>
    <property type="match status" value="1"/>
</dbReference>
<dbReference type="Gene3D" id="3.40.50.150">
    <property type="entry name" value="Vaccinia Virus protein VP39"/>
    <property type="match status" value="1"/>
</dbReference>
<dbReference type="Pfam" id="PF00891">
    <property type="entry name" value="Methyltransf_2"/>
    <property type="match status" value="1"/>
</dbReference>
<evidence type="ECO:0000256" key="6">
    <source>
        <dbReference type="ARBA" id="ARBA00037926"/>
    </source>
</evidence>
<dbReference type="GO" id="GO:0032259">
    <property type="term" value="P:methylation"/>
    <property type="evidence" value="ECO:0007669"/>
    <property type="project" value="UniProtKB-KW"/>
</dbReference>
<dbReference type="PANTHER" id="PTHR43712:SF2">
    <property type="entry name" value="O-METHYLTRANSFERASE CICE"/>
    <property type="match status" value="1"/>
</dbReference>
<dbReference type="GO" id="GO:0046983">
    <property type="term" value="F:protein dimerization activity"/>
    <property type="evidence" value="ECO:0007669"/>
    <property type="project" value="InterPro"/>
</dbReference>
<dbReference type="Bgee" id="ENSACLG00000012031">
    <property type="expression patterns" value="Expressed in liver and 5 other cell types or tissues"/>
</dbReference>
<evidence type="ECO:0000256" key="8">
    <source>
        <dbReference type="ARBA" id="ARBA00040730"/>
    </source>
</evidence>
<feature type="domain" description="O-methyltransferase dimerisation" evidence="12">
    <location>
        <begin position="99"/>
        <end position="181"/>
    </location>
</feature>
<dbReference type="SUPFAM" id="SSF53335">
    <property type="entry name" value="S-adenosyl-L-methionine-dependent methyltransferases"/>
    <property type="match status" value="1"/>
</dbReference>
<dbReference type="PROSITE" id="PS51683">
    <property type="entry name" value="SAM_OMT_II"/>
    <property type="match status" value="1"/>
</dbReference>
<evidence type="ECO:0000259" key="11">
    <source>
        <dbReference type="Pfam" id="PF00891"/>
    </source>
</evidence>
<organism evidence="13 14">
    <name type="scientific">Astatotilapia calliptera</name>
    <name type="common">Eastern happy</name>
    <name type="synonym">Chromis callipterus</name>
    <dbReference type="NCBI Taxonomy" id="8154"/>
    <lineage>
        <taxon>Eukaryota</taxon>
        <taxon>Metazoa</taxon>
        <taxon>Chordata</taxon>
        <taxon>Craniata</taxon>
        <taxon>Vertebrata</taxon>
        <taxon>Euteleostomi</taxon>
        <taxon>Actinopterygii</taxon>
        <taxon>Neopterygii</taxon>
        <taxon>Teleostei</taxon>
        <taxon>Neoteleostei</taxon>
        <taxon>Acanthomorphata</taxon>
        <taxon>Ovalentaria</taxon>
        <taxon>Cichlomorphae</taxon>
        <taxon>Cichliformes</taxon>
        <taxon>Cichlidae</taxon>
        <taxon>African cichlids</taxon>
        <taxon>Pseudocrenilabrinae</taxon>
        <taxon>Haplochromini</taxon>
        <taxon>Astatotilapia</taxon>
    </lineage>
</organism>
<name>A0A3P8PKW0_ASTCA</name>
<dbReference type="InterPro" id="IPR029063">
    <property type="entry name" value="SAM-dependent_MTases_sf"/>
</dbReference>
<accession>A0A3P8PKW0</accession>
<reference evidence="13" key="1">
    <citation type="submission" date="2018-05" db="EMBL/GenBank/DDBJ databases">
        <authorList>
            <person name="Datahose"/>
        </authorList>
    </citation>
    <scope>NUCLEOTIDE SEQUENCE</scope>
</reference>
<dbReference type="RefSeq" id="XP_026008432.1">
    <property type="nucleotide sequence ID" value="XM_026152647.1"/>
</dbReference>
<dbReference type="PANTHER" id="PTHR43712">
    <property type="entry name" value="PUTATIVE (AFU_ORTHOLOGUE AFUA_4G14580)-RELATED"/>
    <property type="match status" value="1"/>
</dbReference>
<keyword evidence="4" id="KW-0949">S-adenosyl-L-methionine</keyword>
<dbReference type="OMA" id="LHDMIVY"/>
<dbReference type="AlphaFoldDB" id="A0A3P8PKW0"/>
<feature type="domain" description="O-methyltransferase C-terminal" evidence="11">
    <location>
        <begin position="203"/>
        <end position="412"/>
    </location>
</feature>
<evidence type="ECO:0000256" key="9">
    <source>
        <dbReference type="ARBA" id="ARBA00043054"/>
    </source>
</evidence>
<keyword evidence="2" id="KW-0489">Methyltransferase</keyword>
<proteinExistence type="predicted"/>
<dbReference type="InterPro" id="IPR012967">
    <property type="entry name" value="COMT_dimerisation"/>
</dbReference>
<dbReference type="SUPFAM" id="SSF46785">
    <property type="entry name" value="Winged helix' DNA-binding domain"/>
    <property type="match status" value="1"/>
</dbReference>
<dbReference type="InterPro" id="IPR016461">
    <property type="entry name" value="COMT-like"/>
</dbReference>
<comment type="subunit">
    <text evidence="1">Homodimer.</text>
</comment>
<dbReference type="GO" id="GO:0030187">
    <property type="term" value="P:melatonin biosynthetic process"/>
    <property type="evidence" value="ECO:0007669"/>
    <property type="project" value="UniProtKB-KW"/>
</dbReference>
<evidence type="ECO:0000256" key="1">
    <source>
        <dbReference type="ARBA" id="ARBA00011738"/>
    </source>
</evidence>
<dbReference type="Ensembl" id="ENSACLT00000018008.2">
    <property type="protein sequence ID" value="ENSACLP00000017589.1"/>
    <property type="gene ID" value="ENSACLG00000012031.2"/>
</dbReference>
<dbReference type="Gene3D" id="1.10.10.10">
    <property type="entry name" value="Winged helix-like DNA-binding domain superfamily/Winged helix DNA-binding domain"/>
    <property type="match status" value="1"/>
</dbReference>
<evidence type="ECO:0000256" key="10">
    <source>
        <dbReference type="ARBA" id="ARBA00043260"/>
    </source>
</evidence>
<evidence type="ECO:0000256" key="3">
    <source>
        <dbReference type="ARBA" id="ARBA00022679"/>
    </source>
</evidence>
<evidence type="ECO:0000259" key="12">
    <source>
        <dbReference type="Pfam" id="PF08100"/>
    </source>
</evidence>
<protein>
    <recommendedName>
        <fullName evidence="8">Acetylserotonin O-methyltransferase</fullName>
        <ecNumber evidence="7">2.1.1.4</ecNumber>
    </recommendedName>
    <alternativeName>
        <fullName evidence="9">Hydroxyindole O-methyltransferase</fullName>
    </alternativeName>
</protein>
<dbReference type="FunFam" id="1.10.10.10:FF:000358">
    <property type="entry name" value="Acetylserotonin O-methyltransferase"/>
    <property type="match status" value="1"/>
</dbReference>
<dbReference type="FunFam" id="3.40.50.150:FF:000146">
    <property type="entry name" value="Acetylserotonin O-methyltransferase"/>
    <property type="match status" value="1"/>
</dbReference>
<evidence type="ECO:0000256" key="4">
    <source>
        <dbReference type="ARBA" id="ARBA00022691"/>
    </source>
</evidence>
<evidence type="ECO:0000256" key="2">
    <source>
        <dbReference type="ARBA" id="ARBA00022603"/>
    </source>
</evidence>
<evidence type="ECO:0000313" key="13">
    <source>
        <dbReference type="Ensembl" id="ENSACLP00000017589.1"/>
    </source>
</evidence>
<dbReference type="GO" id="GO:0017096">
    <property type="term" value="F:acetylserotonin O-methyltransferase activity"/>
    <property type="evidence" value="ECO:0007669"/>
    <property type="project" value="UniProtKB-EC"/>
</dbReference>
<dbReference type="GeneTree" id="ENSGT00940000166228"/>
<dbReference type="EC" id="2.1.1.4" evidence="7"/>
<evidence type="ECO:0000256" key="5">
    <source>
        <dbReference type="ARBA" id="ARBA00037645"/>
    </source>
</evidence>
<dbReference type="InterPro" id="IPR036388">
    <property type="entry name" value="WH-like_DNA-bd_sf"/>
</dbReference>
<keyword evidence="10" id="KW-0471">Melatonin biosynthesis</keyword>
<dbReference type="Pfam" id="PF08100">
    <property type="entry name" value="Dimerisation"/>
    <property type="match status" value="1"/>
</dbReference>
<dbReference type="InterPro" id="IPR036390">
    <property type="entry name" value="WH_DNA-bd_sf"/>
</dbReference>
<dbReference type="CTD" id="568256"/>
<evidence type="ECO:0000313" key="14">
    <source>
        <dbReference type="Proteomes" id="UP000265100"/>
    </source>
</evidence>
<reference evidence="13" key="3">
    <citation type="submission" date="2025-09" db="UniProtKB">
        <authorList>
            <consortium name="Ensembl"/>
        </authorList>
    </citation>
    <scope>IDENTIFICATION</scope>
</reference>
<comment type="function">
    <text evidence="5">Catalyzes the transfer of a methyl group onto N-acetylserotonin, producing melatonin (N-acetyl-5-methoxytryptamine).</text>
</comment>
<comment type="pathway">
    <text evidence="6">Aromatic compound metabolism; melatonin biosynthesis; melatonin from serotonin: step 1/2.</text>
</comment>
<dbReference type="GeneID" id="113012434"/>
<evidence type="ECO:0000256" key="7">
    <source>
        <dbReference type="ARBA" id="ARBA00039116"/>
    </source>
</evidence>
<dbReference type="OrthoDB" id="1606438at2759"/>
<reference evidence="13" key="2">
    <citation type="submission" date="2025-08" db="UniProtKB">
        <authorList>
            <consortium name="Ensembl"/>
        </authorList>
    </citation>
    <scope>IDENTIFICATION</scope>
</reference>
<keyword evidence="14" id="KW-1185">Reference proteome</keyword>
<dbReference type="InterPro" id="IPR001077">
    <property type="entry name" value="COMT_C"/>
</dbReference>